<dbReference type="AlphaFoldDB" id="A0A4P7MXX5"/>
<sequence>MLSNSQNQPLTRKQSPSKGLIWLNFSRLFWFVGCPGQIPTTTMPPREDQRQTTNKIKKTAGWMLELGSCLSVTPQQQAHLPSKSEVAVRRVLSRRPHVLFVPARLYSWGVRLDRGKFGMYEEGNYFSRHTYQVITSIQVATKSAKLHRRSFCSFFREANTNEGKPT</sequence>
<proteinExistence type="predicted"/>
<evidence type="ECO:0000313" key="2">
    <source>
        <dbReference type="Proteomes" id="UP000294847"/>
    </source>
</evidence>
<evidence type="ECO:0000313" key="1">
    <source>
        <dbReference type="EMBL" id="QBZ54869.1"/>
    </source>
</evidence>
<accession>A0A4P7MXX5</accession>
<gene>
    <name evidence="1" type="ORF">PoMZ_10579</name>
</gene>
<protein>
    <submittedName>
        <fullName evidence="1">Uncharacterized protein</fullName>
    </submittedName>
</protein>
<name>A0A4P7MXX5_PYROR</name>
<dbReference type="EMBL" id="CP034204">
    <property type="protein sequence ID" value="QBZ54869.1"/>
    <property type="molecule type" value="Genomic_DNA"/>
</dbReference>
<organism evidence="1 2">
    <name type="scientific">Pyricularia oryzae</name>
    <name type="common">Rice blast fungus</name>
    <name type="synonym">Magnaporthe oryzae</name>
    <dbReference type="NCBI Taxonomy" id="318829"/>
    <lineage>
        <taxon>Eukaryota</taxon>
        <taxon>Fungi</taxon>
        <taxon>Dikarya</taxon>
        <taxon>Ascomycota</taxon>
        <taxon>Pezizomycotina</taxon>
        <taxon>Sordariomycetes</taxon>
        <taxon>Sordariomycetidae</taxon>
        <taxon>Magnaporthales</taxon>
        <taxon>Pyriculariaceae</taxon>
        <taxon>Pyricularia</taxon>
    </lineage>
</organism>
<dbReference type="Proteomes" id="UP000294847">
    <property type="component" value="Chromosome 1"/>
</dbReference>
<reference evidence="1 2" key="1">
    <citation type="journal article" date="2019" name="Mol. Biol. Evol.">
        <title>Blast fungal genomes show frequent chromosomal changes, gene gains and losses, and effector gene turnover.</title>
        <authorList>
            <person name="Gomez Luciano L.B."/>
            <person name="Jason Tsai I."/>
            <person name="Chuma I."/>
            <person name="Tosa Y."/>
            <person name="Chen Y.H."/>
            <person name="Li J.Y."/>
            <person name="Li M.Y."/>
            <person name="Jade Lu M.Y."/>
            <person name="Nakayashiki H."/>
            <person name="Li W.H."/>
        </authorList>
    </citation>
    <scope>NUCLEOTIDE SEQUENCE [LARGE SCALE GENOMIC DNA]</scope>
    <source>
        <strain evidence="1">MZ5-1-6</strain>
    </source>
</reference>